<feature type="non-terminal residue" evidence="1">
    <location>
        <position position="1"/>
    </location>
</feature>
<dbReference type="Proteomes" id="UP001328107">
    <property type="component" value="Unassembled WGS sequence"/>
</dbReference>
<reference evidence="2" key="1">
    <citation type="submission" date="2022-10" db="EMBL/GenBank/DDBJ databases">
        <title>Genome assembly of Pristionchus species.</title>
        <authorList>
            <person name="Yoshida K."/>
            <person name="Sommer R.J."/>
        </authorList>
    </citation>
    <scope>NUCLEOTIDE SEQUENCE [LARGE SCALE GENOMIC DNA]</scope>
    <source>
        <strain evidence="2">RS5460</strain>
    </source>
</reference>
<proteinExistence type="predicted"/>
<name>A0AAN5CX09_9BILA</name>
<evidence type="ECO:0000313" key="1">
    <source>
        <dbReference type="EMBL" id="GMR51865.1"/>
    </source>
</evidence>
<keyword evidence="2" id="KW-1185">Reference proteome</keyword>
<protein>
    <submittedName>
        <fullName evidence="1">Uncharacterized protein</fullName>
    </submittedName>
</protein>
<organism evidence="1 2">
    <name type="scientific">Pristionchus mayeri</name>
    <dbReference type="NCBI Taxonomy" id="1317129"/>
    <lineage>
        <taxon>Eukaryota</taxon>
        <taxon>Metazoa</taxon>
        <taxon>Ecdysozoa</taxon>
        <taxon>Nematoda</taxon>
        <taxon>Chromadorea</taxon>
        <taxon>Rhabditida</taxon>
        <taxon>Rhabditina</taxon>
        <taxon>Diplogasteromorpha</taxon>
        <taxon>Diplogasteroidea</taxon>
        <taxon>Neodiplogasteridae</taxon>
        <taxon>Pristionchus</taxon>
    </lineage>
</organism>
<dbReference type="AlphaFoldDB" id="A0AAN5CX09"/>
<comment type="caution">
    <text evidence="1">The sequence shown here is derived from an EMBL/GenBank/DDBJ whole genome shotgun (WGS) entry which is preliminary data.</text>
</comment>
<sequence>SDCLLDVFFRLDHNDLDEISTLNELMSRLAESPRKFAIKQQALSLEIFQNNSQCIQFMMHNGDEMFTLQMVPTSRLHSMKMKS</sequence>
<dbReference type="EMBL" id="BTRK01000005">
    <property type="protein sequence ID" value="GMR51865.1"/>
    <property type="molecule type" value="Genomic_DNA"/>
</dbReference>
<gene>
    <name evidence="1" type="ORF">PMAYCL1PPCAC_22060</name>
</gene>
<evidence type="ECO:0000313" key="2">
    <source>
        <dbReference type="Proteomes" id="UP001328107"/>
    </source>
</evidence>
<feature type="non-terminal residue" evidence="1">
    <location>
        <position position="83"/>
    </location>
</feature>
<accession>A0AAN5CX09</accession>